<evidence type="ECO:0000256" key="9">
    <source>
        <dbReference type="ARBA" id="ARBA00072988"/>
    </source>
</evidence>
<dbReference type="InterPro" id="IPR046982">
    <property type="entry name" value="BIN3/RVS161-like"/>
</dbReference>
<evidence type="ECO:0000256" key="6">
    <source>
        <dbReference type="ARBA" id="ARBA00023212"/>
    </source>
</evidence>
<dbReference type="GO" id="GO:0006897">
    <property type="term" value="P:endocytosis"/>
    <property type="evidence" value="ECO:0007669"/>
    <property type="project" value="InterPro"/>
</dbReference>
<evidence type="ECO:0000256" key="3">
    <source>
        <dbReference type="ARBA" id="ARBA00022618"/>
    </source>
</evidence>
<dbReference type="PANTHER" id="PTHR47174:SF3">
    <property type="entry name" value="BRIDGING INTEGRATOR 3"/>
    <property type="match status" value="1"/>
</dbReference>
<comment type="subcellular location">
    <subcellularLocation>
        <location evidence="1">Cytoplasm</location>
        <location evidence="1">Cytoskeleton</location>
    </subcellularLocation>
</comment>
<dbReference type="InterPro" id="IPR037428">
    <property type="entry name" value="Bin3_BAR"/>
</dbReference>
<evidence type="ECO:0000256" key="10">
    <source>
        <dbReference type="SAM" id="Coils"/>
    </source>
</evidence>
<dbReference type="InterPro" id="IPR027267">
    <property type="entry name" value="AH/BAR_dom_sf"/>
</dbReference>
<dbReference type="GO" id="GO:0005737">
    <property type="term" value="C:cytoplasm"/>
    <property type="evidence" value="ECO:0007669"/>
    <property type="project" value="InterPro"/>
</dbReference>
<dbReference type="PANTHER" id="PTHR47174">
    <property type="entry name" value="BRIDGING INTEGRATOR 3"/>
    <property type="match status" value="1"/>
</dbReference>
<evidence type="ECO:0000256" key="4">
    <source>
        <dbReference type="ARBA" id="ARBA00023054"/>
    </source>
</evidence>
<evidence type="ECO:0000259" key="11">
    <source>
        <dbReference type="PROSITE" id="PS51021"/>
    </source>
</evidence>
<dbReference type="GeneID" id="102975534"/>
<protein>
    <recommendedName>
        <fullName evidence="9">Bridging integrator 3</fullName>
    </recommendedName>
</protein>
<dbReference type="SMART" id="SM00721">
    <property type="entry name" value="BAR"/>
    <property type="match status" value="1"/>
</dbReference>
<gene>
    <name evidence="13" type="primary">BIN3</name>
</gene>
<evidence type="ECO:0000256" key="2">
    <source>
        <dbReference type="ARBA" id="ARBA00022490"/>
    </source>
</evidence>
<dbReference type="PROSITE" id="PS51021">
    <property type="entry name" value="BAR"/>
    <property type="match status" value="1"/>
</dbReference>
<dbReference type="OrthoDB" id="446293at2759"/>
<evidence type="ECO:0000313" key="13">
    <source>
        <dbReference type="RefSeq" id="XP_054943293.1"/>
    </source>
</evidence>
<dbReference type="GO" id="GO:0048589">
    <property type="term" value="P:developmental growth"/>
    <property type="evidence" value="ECO:0007669"/>
    <property type="project" value="UniProtKB-ARBA"/>
</dbReference>
<feature type="coiled-coil region" evidence="10">
    <location>
        <begin position="101"/>
        <end position="128"/>
    </location>
</feature>
<evidence type="ECO:0000256" key="7">
    <source>
        <dbReference type="ARBA" id="ARBA00023306"/>
    </source>
</evidence>
<dbReference type="RefSeq" id="XP_054943293.1">
    <property type="nucleotide sequence ID" value="XM_055087318.1"/>
</dbReference>
<sequence length="410" mass="46772">MQNCVSFRPTKPRSASSTGILQAWRWLMKRIPFKIGQPKKQIVPKTALSRRGADVAVWVFGSRGTPVMGRKAHVIFREFQEVFGSRHPTVRHKESIVERDFEREYGKLQQLEEQTKRLQKDMKKSTDADLAMSKSAVKISLDLLSNPLCEQDQDFLNMVTALDTAMKRMDAFNQEKVNQIQKTVIEPLKKFGSVFPSLNMAVKRREQALQDYRRLQAKVEKYEEKEKTGPVLAKLHQAREELRPVRDDFEAKNKQLLDEMPRFYNSRLDYFQPSFESLIRAQVRPPPSRMMAQHFFPREAVAGFGDPSRASPALLPTPEAGLSHSLPPALPLREECGAPPPVGWNDCFGPSVALWLIPTFTRGPLSSKSSSLKFSLSTSSKRKPGRTASASPWWGRSLAWWAQVRDRGHR</sequence>
<dbReference type="GO" id="GO:0051301">
    <property type="term" value="P:cell division"/>
    <property type="evidence" value="ECO:0007669"/>
    <property type="project" value="UniProtKB-KW"/>
</dbReference>
<name>A0A9W2WVX1_PHYMC</name>
<keyword evidence="4 10" id="KW-0175">Coiled coil</keyword>
<dbReference type="GO" id="GO:0051666">
    <property type="term" value="P:actin cortical patch localization"/>
    <property type="evidence" value="ECO:0007669"/>
    <property type="project" value="InterPro"/>
</dbReference>
<dbReference type="SUPFAM" id="SSF103657">
    <property type="entry name" value="BAR/IMD domain-like"/>
    <property type="match status" value="1"/>
</dbReference>
<dbReference type="Proteomes" id="UP000248484">
    <property type="component" value="Chromosome 9"/>
</dbReference>
<evidence type="ECO:0000256" key="5">
    <source>
        <dbReference type="ARBA" id="ARBA00023210"/>
    </source>
</evidence>
<keyword evidence="6" id="KW-0206">Cytoskeleton</keyword>
<keyword evidence="3" id="KW-0132">Cell division</keyword>
<evidence type="ECO:0000256" key="1">
    <source>
        <dbReference type="ARBA" id="ARBA00004245"/>
    </source>
</evidence>
<feature type="coiled-coil region" evidence="10">
    <location>
        <begin position="198"/>
        <end position="225"/>
    </location>
</feature>
<evidence type="ECO:0000256" key="8">
    <source>
        <dbReference type="ARBA" id="ARBA00059510"/>
    </source>
</evidence>
<dbReference type="FunFam" id="1.20.1270.60:FF:000028">
    <property type="entry name" value="Bridging integrator 3 homolog"/>
    <property type="match status" value="1"/>
</dbReference>
<organism evidence="12 13">
    <name type="scientific">Physeter macrocephalus</name>
    <name type="common">Sperm whale</name>
    <name type="synonym">Physeter catodon</name>
    <dbReference type="NCBI Taxonomy" id="9755"/>
    <lineage>
        <taxon>Eukaryota</taxon>
        <taxon>Metazoa</taxon>
        <taxon>Chordata</taxon>
        <taxon>Craniata</taxon>
        <taxon>Vertebrata</taxon>
        <taxon>Euteleostomi</taxon>
        <taxon>Mammalia</taxon>
        <taxon>Eutheria</taxon>
        <taxon>Laurasiatheria</taxon>
        <taxon>Artiodactyla</taxon>
        <taxon>Whippomorpha</taxon>
        <taxon>Cetacea</taxon>
        <taxon>Odontoceti</taxon>
        <taxon>Physeteridae</taxon>
        <taxon>Physeter</taxon>
    </lineage>
</organism>
<dbReference type="GO" id="GO:0008289">
    <property type="term" value="F:lipid binding"/>
    <property type="evidence" value="ECO:0007669"/>
    <property type="project" value="TreeGrafter"/>
</dbReference>
<dbReference type="Pfam" id="PF03114">
    <property type="entry name" value="BAR"/>
    <property type="match status" value="1"/>
</dbReference>
<keyword evidence="7" id="KW-0131">Cell cycle</keyword>
<comment type="function">
    <text evidence="8">Involved in cytokinesis and septation where it has a role in the localization of F-actin.</text>
</comment>
<dbReference type="AlphaFoldDB" id="A0A9W2WVX1"/>
<accession>A0A9W2WVX1</accession>
<dbReference type="GO" id="GO:0015629">
    <property type="term" value="C:actin cytoskeleton"/>
    <property type="evidence" value="ECO:0007669"/>
    <property type="project" value="TreeGrafter"/>
</dbReference>
<keyword evidence="2" id="KW-0963">Cytoplasm</keyword>
<reference evidence="13" key="1">
    <citation type="submission" date="2025-08" db="UniProtKB">
        <authorList>
            <consortium name="RefSeq"/>
        </authorList>
    </citation>
    <scope>IDENTIFICATION</scope>
    <source>
        <tissue evidence="13">Muscle</tissue>
    </source>
</reference>
<dbReference type="CTD" id="55909"/>
<dbReference type="GO" id="GO:0097320">
    <property type="term" value="P:plasma membrane tubulation"/>
    <property type="evidence" value="ECO:0007669"/>
    <property type="project" value="TreeGrafter"/>
</dbReference>
<keyword evidence="5" id="KW-0717">Septation</keyword>
<feature type="domain" description="BAR" evidence="11">
    <location>
        <begin position="86"/>
        <end position="313"/>
    </location>
</feature>
<dbReference type="Gene3D" id="1.20.1270.60">
    <property type="entry name" value="Arfaptin homology (AH) domain/BAR domain"/>
    <property type="match status" value="1"/>
</dbReference>
<evidence type="ECO:0000313" key="12">
    <source>
        <dbReference type="Proteomes" id="UP000248484"/>
    </source>
</evidence>
<dbReference type="CDD" id="cd07590">
    <property type="entry name" value="BAR_Bin3"/>
    <property type="match status" value="1"/>
</dbReference>
<proteinExistence type="predicted"/>
<keyword evidence="12" id="KW-1185">Reference proteome</keyword>
<dbReference type="InterPro" id="IPR004148">
    <property type="entry name" value="BAR_dom"/>
</dbReference>